<protein>
    <submittedName>
        <fullName evidence="2">Uncharacterized protein</fullName>
    </submittedName>
</protein>
<feature type="compositionally biased region" description="Low complexity" evidence="1">
    <location>
        <begin position="33"/>
        <end position="51"/>
    </location>
</feature>
<comment type="caution">
    <text evidence="2">The sequence shown here is derived from an EMBL/GenBank/DDBJ whole genome shotgun (WGS) entry which is preliminary data.</text>
</comment>
<organism evidence="2 3">
    <name type="scientific">Brassica carinata</name>
    <name type="common">Ethiopian mustard</name>
    <name type="synonym">Abyssinian cabbage</name>
    <dbReference type="NCBI Taxonomy" id="52824"/>
    <lineage>
        <taxon>Eukaryota</taxon>
        <taxon>Viridiplantae</taxon>
        <taxon>Streptophyta</taxon>
        <taxon>Embryophyta</taxon>
        <taxon>Tracheophyta</taxon>
        <taxon>Spermatophyta</taxon>
        <taxon>Magnoliopsida</taxon>
        <taxon>eudicotyledons</taxon>
        <taxon>Gunneridae</taxon>
        <taxon>Pentapetalae</taxon>
        <taxon>rosids</taxon>
        <taxon>malvids</taxon>
        <taxon>Brassicales</taxon>
        <taxon>Brassicaceae</taxon>
        <taxon>Brassiceae</taxon>
        <taxon>Brassica</taxon>
    </lineage>
</organism>
<sequence>MLRIERVLIDRLSGHFLRRTAFPVSNRLCRNSDLSRRNSSSASSSPSVRSNLHLRRDPHAGDHSRTSFGYDATVHDAASRMIRWILIGGATKTGTASTTAEGGRVVQTMSGKRSCLERRRRRRL</sequence>
<evidence type="ECO:0000313" key="2">
    <source>
        <dbReference type="EMBL" id="KAG2260284.1"/>
    </source>
</evidence>
<name>A0A8X7PXP6_BRACI</name>
<feature type="region of interest" description="Disordered" evidence="1">
    <location>
        <begin position="33"/>
        <end position="70"/>
    </location>
</feature>
<gene>
    <name evidence="2" type="ORF">Bca52824_079578</name>
</gene>
<proteinExistence type="predicted"/>
<evidence type="ECO:0000256" key="1">
    <source>
        <dbReference type="SAM" id="MobiDB-lite"/>
    </source>
</evidence>
<reference evidence="2 3" key="1">
    <citation type="submission" date="2020-02" db="EMBL/GenBank/DDBJ databases">
        <authorList>
            <person name="Ma Q."/>
            <person name="Huang Y."/>
            <person name="Song X."/>
            <person name="Pei D."/>
        </authorList>
    </citation>
    <scope>NUCLEOTIDE SEQUENCE [LARGE SCALE GENOMIC DNA]</scope>
    <source>
        <strain evidence="2">Sxm20200214</strain>
        <tissue evidence="2">Leaf</tissue>
    </source>
</reference>
<dbReference type="EMBL" id="JAAMPC010000015">
    <property type="protein sequence ID" value="KAG2260284.1"/>
    <property type="molecule type" value="Genomic_DNA"/>
</dbReference>
<evidence type="ECO:0000313" key="3">
    <source>
        <dbReference type="Proteomes" id="UP000886595"/>
    </source>
</evidence>
<keyword evidence="3" id="KW-1185">Reference proteome</keyword>
<accession>A0A8X7PXP6</accession>
<dbReference type="AlphaFoldDB" id="A0A8X7PXP6"/>
<dbReference type="Proteomes" id="UP000886595">
    <property type="component" value="Unassembled WGS sequence"/>
</dbReference>
<feature type="compositionally biased region" description="Basic and acidic residues" evidence="1">
    <location>
        <begin position="54"/>
        <end position="65"/>
    </location>
</feature>